<proteinExistence type="predicted"/>
<reference evidence="2 3" key="1">
    <citation type="submission" date="2018-06" db="EMBL/GenBank/DDBJ databases">
        <title>Comparative genomics reveals the genomic features of Rhizophagus irregularis, R. cerebriforme, R. diaphanum and Gigaspora rosea, and their symbiotic lifestyle signature.</title>
        <authorList>
            <person name="Morin E."/>
            <person name="San Clemente H."/>
            <person name="Chen E.C.H."/>
            <person name="De La Providencia I."/>
            <person name="Hainaut M."/>
            <person name="Kuo A."/>
            <person name="Kohler A."/>
            <person name="Murat C."/>
            <person name="Tang N."/>
            <person name="Roy S."/>
            <person name="Loubradou J."/>
            <person name="Henrissat B."/>
            <person name="Grigoriev I.V."/>
            <person name="Corradi N."/>
            <person name="Roux C."/>
            <person name="Martin F.M."/>
        </authorList>
    </citation>
    <scope>NUCLEOTIDE SEQUENCE [LARGE SCALE GENOMIC DNA]</scope>
    <source>
        <strain evidence="2 3">DAOM 194757</strain>
    </source>
</reference>
<protein>
    <submittedName>
        <fullName evidence="2">Kinase-like domain-containing protein</fullName>
    </submittedName>
</protein>
<keyword evidence="2" id="KW-0808">Transferase</keyword>
<evidence type="ECO:0000313" key="3">
    <source>
        <dbReference type="Proteomes" id="UP000266673"/>
    </source>
</evidence>
<dbReference type="InterPro" id="IPR011009">
    <property type="entry name" value="Kinase-like_dom_sf"/>
</dbReference>
<feature type="domain" description="Protein kinase" evidence="1">
    <location>
        <begin position="1"/>
        <end position="256"/>
    </location>
</feature>
<dbReference type="OrthoDB" id="75710at2759"/>
<dbReference type="InterPro" id="IPR051681">
    <property type="entry name" value="Ser/Thr_Kinases-Pseudokinases"/>
</dbReference>
<dbReference type="SUPFAM" id="SSF56112">
    <property type="entry name" value="Protein kinase-like (PK-like)"/>
    <property type="match status" value="1"/>
</dbReference>
<sequence length="371" mass="42406">MENVHIVMNIPPGKHGAYHVTLTLQQDGQAFQLRTFVYEDAIEWIPFNRLSNIELIGKGGFGFVYSAIWLDGIRKIEEIKNIDYSDSDYDYGDSYENYKRSREINSIIALKTLSGYIHADFHSGNILLDEHTSSTLKSYIADLGMSKKINEHYSEYEIYGVMPYVAPEVLTGQKFTNAADIYGFGVIMSEMSTEQKPFDDYELDNKLAAFICKGLRPEIARGTPVCYIELANKCMDSDPQKRPTAYSISGRLQEWIKSMENSDDTNEIKKQFLDADKIVKTMPFNLPNHLDNIYTSKIIDTREILLAINASIPIDFVEIPDTKTINMKIAIQNFIIKNMNDNEDQNQLNESDYVEIIQKKLIKSYEPNSSA</sequence>
<keyword evidence="3" id="KW-1185">Reference proteome</keyword>
<dbReference type="Pfam" id="PF00069">
    <property type="entry name" value="Pkinase"/>
    <property type="match status" value="1"/>
</dbReference>
<comment type="caution">
    <text evidence="2">The sequence shown here is derived from an EMBL/GenBank/DDBJ whole genome shotgun (WGS) entry which is preliminary data.</text>
</comment>
<dbReference type="STRING" id="44941.A0A397W496"/>
<dbReference type="InterPro" id="IPR000719">
    <property type="entry name" value="Prot_kinase_dom"/>
</dbReference>
<dbReference type="AlphaFoldDB" id="A0A397W496"/>
<accession>A0A397W496</accession>
<dbReference type="PANTHER" id="PTHR44329">
    <property type="entry name" value="SERINE/THREONINE-PROTEIN KINASE TNNI3K-RELATED"/>
    <property type="match status" value="1"/>
</dbReference>
<dbReference type="Proteomes" id="UP000266673">
    <property type="component" value="Unassembled WGS sequence"/>
</dbReference>
<organism evidence="2 3">
    <name type="scientific">Gigaspora rosea</name>
    <dbReference type="NCBI Taxonomy" id="44941"/>
    <lineage>
        <taxon>Eukaryota</taxon>
        <taxon>Fungi</taxon>
        <taxon>Fungi incertae sedis</taxon>
        <taxon>Mucoromycota</taxon>
        <taxon>Glomeromycotina</taxon>
        <taxon>Glomeromycetes</taxon>
        <taxon>Diversisporales</taxon>
        <taxon>Gigasporaceae</taxon>
        <taxon>Gigaspora</taxon>
    </lineage>
</organism>
<dbReference type="Gene3D" id="1.10.510.10">
    <property type="entry name" value="Transferase(Phosphotransferase) domain 1"/>
    <property type="match status" value="1"/>
</dbReference>
<dbReference type="EMBL" id="QKWP01000048">
    <property type="protein sequence ID" value="RIB29038.1"/>
    <property type="molecule type" value="Genomic_DNA"/>
</dbReference>
<name>A0A397W496_9GLOM</name>
<dbReference type="GO" id="GO:0004674">
    <property type="term" value="F:protein serine/threonine kinase activity"/>
    <property type="evidence" value="ECO:0007669"/>
    <property type="project" value="TreeGrafter"/>
</dbReference>
<gene>
    <name evidence="2" type="ORF">C2G38_2028026</name>
</gene>
<keyword evidence="2" id="KW-0418">Kinase</keyword>
<dbReference type="PROSITE" id="PS50011">
    <property type="entry name" value="PROTEIN_KINASE_DOM"/>
    <property type="match status" value="1"/>
</dbReference>
<evidence type="ECO:0000259" key="1">
    <source>
        <dbReference type="PROSITE" id="PS50011"/>
    </source>
</evidence>
<evidence type="ECO:0000313" key="2">
    <source>
        <dbReference type="EMBL" id="RIB29038.1"/>
    </source>
</evidence>
<dbReference type="GO" id="GO:0005524">
    <property type="term" value="F:ATP binding"/>
    <property type="evidence" value="ECO:0007669"/>
    <property type="project" value="InterPro"/>
</dbReference>